<protein>
    <submittedName>
        <fullName evidence="1">Uncharacterized protein</fullName>
    </submittedName>
</protein>
<dbReference type="EMBL" id="CAQQ02084726">
    <property type="status" value="NOT_ANNOTATED_CDS"/>
    <property type="molecule type" value="Genomic_DNA"/>
</dbReference>
<evidence type="ECO:0000313" key="2">
    <source>
        <dbReference type="Proteomes" id="UP000015102"/>
    </source>
</evidence>
<reference evidence="1" key="2">
    <citation type="submission" date="2015-06" db="UniProtKB">
        <authorList>
            <consortium name="EnsemblMetazoa"/>
        </authorList>
    </citation>
    <scope>IDENTIFICATION</scope>
</reference>
<organism evidence="1 2">
    <name type="scientific">Megaselia scalaris</name>
    <name type="common">Humpbacked fly</name>
    <name type="synonym">Phora scalaris</name>
    <dbReference type="NCBI Taxonomy" id="36166"/>
    <lineage>
        <taxon>Eukaryota</taxon>
        <taxon>Metazoa</taxon>
        <taxon>Ecdysozoa</taxon>
        <taxon>Arthropoda</taxon>
        <taxon>Hexapoda</taxon>
        <taxon>Insecta</taxon>
        <taxon>Pterygota</taxon>
        <taxon>Neoptera</taxon>
        <taxon>Endopterygota</taxon>
        <taxon>Diptera</taxon>
        <taxon>Brachycera</taxon>
        <taxon>Muscomorpha</taxon>
        <taxon>Platypezoidea</taxon>
        <taxon>Phoridae</taxon>
        <taxon>Megaseliini</taxon>
        <taxon>Megaselia</taxon>
    </lineage>
</organism>
<dbReference type="EnsemblMetazoa" id="MESCA003332-RA">
    <property type="protein sequence ID" value="MESCA003332-PA"/>
    <property type="gene ID" value="MESCA003332"/>
</dbReference>
<dbReference type="Proteomes" id="UP000015102">
    <property type="component" value="Unassembled WGS sequence"/>
</dbReference>
<keyword evidence="2" id="KW-1185">Reference proteome</keyword>
<sequence>MDTVFASISSYETSRTFLSTVLIKLGKNIVFMSNQSRRFSTAIAVESQDCHYTVLRLDLVSFTLLIHKN</sequence>
<evidence type="ECO:0000313" key="1">
    <source>
        <dbReference type="EnsemblMetazoa" id="MESCA003332-PA"/>
    </source>
</evidence>
<dbReference type="HOGENOM" id="CLU_2778754_0_0_1"/>
<name>T1GIP8_MEGSC</name>
<accession>T1GIP8</accession>
<dbReference type="EMBL" id="CAQQ02084727">
    <property type="status" value="NOT_ANNOTATED_CDS"/>
    <property type="molecule type" value="Genomic_DNA"/>
</dbReference>
<proteinExistence type="predicted"/>
<reference evidence="2" key="1">
    <citation type="submission" date="2013-02" db="EMBL/GenBank/DDBJ databases">
        <authorList>
            <person name="Hughes D."/>
        </authorList>
    </citation>
    <scope>NUCLEOTIDE SEQUENCE</scope>
    <source>
        <strain>Durham</strain>
        <strain evidence="2">NC isolate 2 -- Noor lab</strain>
    </source>
</reference>
<dbReference type="AlphaFoldDB" id="T1GIP8"/>